<dbReference type="RefSeq" id="WP_126643975.1">
    <property type="nucleotide sequence ID" value="NZ_BIFH01000066.1"/>
</dbReference>
<evidence type="ECO:0000313" key="2">
    <source>
        <dbReference type="Proteomes" id="UP000286931"/>
    </source>
</evidence>
<reference evidence="1 2" key="1">
    <citation type="submission" date="2018-12" db="EMBL/GenBank/DDBJ databases">
        <title>Draft genome sequence of Embleya hyalina NBRC 13850T.</title>
        <authorList>
            <person name="Komaki H."/>
            <person name="Hosoyama A."/>
            <person name="Kimura A."/>
            <person name="Ichikawa N."/>
            <person name="Tamura T."/>
        </authorList>
    </citation>
    <scope>NUCLEOTIDE SEQUENCE [LARGE SCALE GENOMIC DNA]</scope>
    <source>
        <strain evidence="1 2">NBRC 13850</strain>
    </source>
</reference>
<protein>
    <submittedName>
        <fullName evidence="1">Uncharacterized protein</fullName>
    </submittedName>
</protein>
<dbReference type="EMBL" id="BIFH01000066">
    <property type="protein sequence ID" value="GCE02486.1"/>
    <property type="molecule type" value="Genomic_DNA"/>
</dbReference>
<gene>
    <name evidence="1" type="ORF">EHYA_10263</name>
</gene>
<proteinExistence type="predicted"/>
<dbReference type="Proteomes" id="UP000286931">
    <property type="component" value="Unassembled WGS sequence"/>
</dbReference>
<comment type="caution">
    <text evidence="1">The sequence shown here is derived from an EMBL/GenBank/DDBJ whole genome shotgun (WGS) entry which is preliminary data.</text>
</comment>
<sequence length="95" mass="10461">MTGDSTIRFIAPATGPVEHATPPEPALTADTFEVGSRVRREETRWRDSGEVIGVRTGERGDGPILTVRRWSDRALYDAPASELVPDPVVFPTRPF</sequence>
<accession>A0A401Z6P4</accession>
<evidence type="ECO:0000313" key="1">
    <source>
        <dbReference type="EMBL" id="GCE02486.1"/>
    </source>
</evidence>
<name>A0A401Z6P4_9ACTN</name>
<dbReference type="AlphaFoldDB" id="A0A401Z6P4"/>
<organism evidence="1 2">
    <name type="scientific">Embleya hyalina</name>
    <dbReference type="NCBI Taxonomy" id="516124"/>
    <lineage>
        <taxon>Bacteria</taxon>
        <taxon>Bacillati</taxon>
        <taxon>Actinomycetota</taxon>
        <taxon>Actinomycetes</taxon>
        <taxon>Kitasatosporales</taxon>
        <taxon>Streptomycetaceae</taxon>
        <taxon>Embleya</taxon>
    </lineage>
</organism>
<keyword evidence="2" id="KW-1185">Reference proteome</keyword>